<comment type="subcellular location">
    <subcellularLocation>
        <location evidence="1">Nucleus</location>
    </subcellularLocation>
</comment>
<dbReference type="Proteomes" id="UP000230605">
    <property type="component" value="Chromosome 7"/>
</dbReference>
<dbReference type="Proteomes" id="UP001302367">
    <property type="component" value="Chromosome 7"/>
</dbReference>
<name>A0A2G5HHY4_CERBT</name>
<dbReference type="PROSITE" id="PS50048">
    <property type="entry name" value="ZN2_CY6_FUNGAL_2"/>
    <property type="match status" value="1"/>
</dbReference>
<dbReference type="PANTHER" id="PTHR37534">
    <property type="entry name" value="TRANSCRIPTIONAL ACTIVATOR PROTEIN UGA3"/>
    <property type="match status" value="1"/>
</dbReference>
<dbReference type="OrthoDB" id="4525710at2759"/>
<reference evidence="6 8" key="2">
    <citation type="submission" date="2023-09" db="EMBL/GenBank/DDBJ databases">
        <title>Complete-Gapless Cercospora beticola genome.</title>
        <authorList>
            <person name="Wyatt N.A."/>
            <person name="Spanner R.E."/>
            <person name="Bolton M.D."/>
        </authorList>
    </citation>
    <scope>NUCLEOTIDE SEQUENCE [LARGE SCALE GENOMIC DNA]</scope>
    <source>
        <strain evidence="6">Cb09-40</strain>
    </source>
</reference>
<sequence length="620" mass="68768">MRPGKGCEECRTRHIKCVVEKGSESCTRCLESDRACHFGPKYRFKQVAHVDSGFNGVRARQELNFGEEQVWVNTRKRLSFILEDGNGLEYGVPDGESAKSATSAVHVPSPVVGESPGRAVPITGLLISEDSSAPAQNGQTNLYGLASQAEGDARSSNQEARPNTAPLSMTWDHLQDFSSYRDSGTPRSATAATYPLDFSSPSSIAELQRRHEDGPGVTPTPTIAAYPVGNASGASPISLATPGTMTQPSLSRREAYLVQHFINKIGPWIDVCDAQMHFTHGLPRQAMSRPMVLYAILALASRHLGIMSGQSEEPAEAAFYHGQCLKFVIEQLQGPEALYDDSLLASVVCLRIYEEINFTNDQAHHLAGTDRLMRAIPTFAISGGLGEAACWQSLRQDIYVSMTRSKPPSFNLENFELSSVFTFRDDGACANVVILLFAKILRLTYTESEQNNIAAWKRMAQDVEAWNDRRLRLFQPIYYEDLDASQNRPFPIIHCITPPQVAALQYFNACQVFLRLFGPQLEPASSGFHASKRRRALEREVTFHLAAIVGLAEHNPFVENARFTAAHLLRVGGYCIENPLQRTRVIQFLDQVEESMGWMTSHTVALLKEQWQDLDGPKDM</sequence>
<dbReference type="EMBL" id="LKMD01000106">
    <property type="protein sequence ID" value="PIA92139.1"/>
    <property type="molecule type" value="Genomic_DNA"/>
</dbReference>
<proteinExistence type="predicted"/>
<dbReference type="PROSITE" id="PS00463">
    <property type="entry name" value="ZN2_CY6_FUNGAL_1"/>
    <property type="match status" value="1"/>
</dbReference>
<dbReference type="Pfam" id="PF11951">
    <property type="entry name" value="Fungal_trans_2"/>
    <property type="match status" value="1"/>
</dbReference>
<feature type="region of interest" description="Disordered" evidence="3">
    <location>
        <begin position="148"/>
        <end position="168"/>
    </location>
</feature>
<evidence type="ECO:0000313" key="5">
    <source>
        <dbReference type="EMBL" id="PIA92139.1"/>
    </source>
</evidence>
<dbReference type="InterPro" id="IPR036864">
    <property type="entry name" value="Zn2-C6_fun-type_DNA-bd_sf"/>
</dbReference>
<evidence type="ECO:0000256" key="1">
    <source>
        <dbReference type="ARBA" id="ARBA00004123"/>
    </source>
</evidence>
<dbReference type="InterPro" id="IPR021858">
    <property type="entry name" value="Fun_TF"/>
</dbReference>
<evidence type="ECO:0000256" key="2">
    <source>
        <dbReference type="ARBA" id="ARBA00023242"/>
    </source>
</evidence>
<dbReference type="CDD" id="cd00067">
    <property type="entry name" value="GAL4"/>
    <property type="match status" value="1"/>
</dbReference>
<keyword evidence="2" id="KW-0539">Nucleus</keyword>
<dbReference type="EMBL" id="CP134190">
    <property type="protein sequence ID" value="WPB06255.1"/>
    <property type="molecule type" value="Genomic_DNA"/>
</dbReference>
<dbReference type="SUPFAM" id="SSF57701">
    <property type="entry name" value="Zn2/Cys6 DNA-binding domain"/>
    <property type="match status" value="1"/>
</dbReference>
<dbReference type="Gene3D" id="4.10.240.10">
    <property type="entry name" value="Zn(2)-C6 fungal-type DNA-binding domain"/>
    <property type="match status" value="1"/>
</dbReference>
<evidence type="ECO:0000256" key="3">
    <source>
        <dbReference type="SAM" id="MobiDB-lite"/>
    </source>
</evidence>
<feature type="compositionally biased region" description="Polar residues" evidence="3">
    <location>
        <begin position="154"/>
        <end position="167"/>
    </location>
</feature>
<dbReference type="GO" id="GO:0005634">
    <property type="term" value="C:nucleus"/>
    <property type="evidence" value="ECO:0007669"/>
    <property type="project" value="UniProtKB-SubCell"/>
</dbReference>
<accession>A0A2G5HHY4</accession>
<evidence type="ECO:0000313" key="8">
    <source>
        <dbReference type="Proteomes" id="UP001302367"/>
    </source>
</evidence>
<gene>
    <name evidence="5" type="ORF">CB0940_09429</name>
    <name evidence="6" type="ORF">RHO25_010912</name>
</gene>
<feature type="domain" description="Zn(2)-C6 fungal-type" evidence="4">
    <location>
        <begin position="6"/>
        <end position="38"/>
    </location>
</feature>
<dbReference type="GO" id="GO:0045944">
    <property type="term" value="P:positive regulation of transcription by RNA polymerase II"/>
    <property type="evidence" value="ECO:0007669"/>
    <property type="project" value="TreeGrafter"/>
</dbReference>
<dbReference type="PANTHER" id="PTHR37534:SF25">
    <property type="entry name" value="ZN(II)2CYS6 TRANSCRIPTION FACTOR (EUROFUNG)"/>
    <property type="match status" value="1"/>
</dbReference>
<dbReference type="SMART" id="SM00066">
    <property type="entry name" value="GAL4"/>
    <property type="match status" value="1"/>
</dbReference>
<dbReference type="InterPro" id="IPR001138">
    <property type="entry name" value="Zn2Cys6_DnaBD"/>
</dbReference>
<keyword evidence="8" id="KW-1185">Reference proteome</keyword>
<evidence type="ECO:0000313" key="6">
    <source>
        <dbReference type="EMBL" id="WPB06255.1"/>
    </source>
</evidence>
<reference evidence="5 7" key="1">
    <citation type="submission" date="2015-10" db="EMBL/GenBank/DDBJ databases">
        <title>The cercosporin biosynthetic gene cluster was horizontally transferred to several fungal lineages and shown to be expanded in Cercospora beticola based on microsynteny with recipient genomes.</title>
        <authorList>
            <person name="De Jonge R."/>
            <person name="Ebert M.K."/>
            <person name="Suttle J.C."/>
            <person name="Jurick Ii W.M."/>
            <person name="Secor G.A."/>
            <person name="Thomma B.P."/>
            <person name="Van De Peer Y."/>
            <person name="Bolton M.D."/>
        </authorList>
    </citation>
    <scope>NUCLEOTIDE SEQUENCE [LARGE SCALE GENOMIC DNA]</scope>
    <source>
        <strain evidence="5 7">09-40</strain>
    </source>
</reference>
<dbReference type="GO" id="GO:0000976">
    <property type="term" value="F:transcription cis-regulatory region binding"/>
    <property type="evidence" value="ECO:0007669"/>
    <property type="project" value="TreeGrafter"/>
</dbReference>
<dbReference type="AlphaFoldDB" id="A0A2G5HHY4"/>
<evidence type="ECO:0000259" key="4">
    <source>
        <dbReference type="PROSITE" id="PS50048"/>
    </source>
</evidence>
<organism evidence="5 7">
    <name type="scientific">Cercospora beticola</name>
    <name type="common">Sugarbeet leaf spot fungus</name>
    <dbReference type="NCBI Taxonomy" id="122368"/>
    <lineage>
        <taxon>Eukaryota</taxon>
        <taxon>Fungi</taxon>
        <taxon>Dikarya</taxon>
        <taxon>Ascomycota</taxon>
        <taxon>Pezizomycotina</taxon>
        <taxon>Dothideomycetes</taxon>
        <taxon>Dothideomycetidae</taxon>
        <taxon>Mycosphaerellales</taxon>
        <taxon>Mycosphaerellaceae</taxon>
        <taxon>Cercospora</taxon>
    </lineage>
</organism>
<dbReference type="CDD" id="cd12148">
    <property type="entry name" value="fungal_TF_MHR"/>
    <property type="match status" value="1"/>
</dbReference>
<dbReference type="GO" id="GO:0008270">
    <property type="term" value="F:zinc ion binding"/>
    <property type="evidence" value="ECO:0007669"/>
    <property type="project" value="InterPro"/>
</dbReference>
<protein>
    <recommendedName>
        <fullName evidence="4">Zn(2)-C6 fungal-type domain-containing protein</fullName>
    </recommendedName>
</protein>
<dbReference type="GO" id="GO:0000981">
    <property type="term" value="F:DNA-binding transcription factor activity, RNA polymerase II-specific"/>
    <property type="evidence" value="ECO:0007669"/>
    <property type="project" value="InterPro"/>
</dbReference>
<evidence type="ECO:0000313" key="7">
    <source>
        <dbReference type="Proteomes" id="UP000230605"/>
    </source>
</evidence>